<evidence type="ECO:0000256" key="10">
    <source>
        <dbReference type="SAM" id="MobiDB-lite"/>
    </source>
</evidence>
<evidence type="ECO:0000256" key="9">
    <source>
        <dbReference type="RuleBase" id="RU364024"/>
    </source>
</evidence>
<evidence type="ECO:0000256" key="8">
    <source>
        <dbReference type="ARBA" id="ARBA00023242"/>
    </source>
</evidence>
<dbReference type="NCBIfam" id="TIGR00625">
    <property type="entry name" value="tfb2"/>
    <property type="match status" value="1"/>
</dbReference>
<evidence type="ECO:0000256" key="1">
    <source>
        <dbReference type="ARBA" id="ARBA00002817"/>
    </source>
</evidence>
<protein>
    <recommendedName>
        <fullName evidence="9">RNA polymerase II transcription factor B subunit 2</fullName>
    </recommendedName>
</protein>
<sequence length="378" mass="42512">MCMSLDTEFRRSFKAALTGEAVESNHEDNSNHNTSNNTGNHGEDMEDSSFGVPLNTPDKHPVDIKFLDDHATRQWELILHFMVGTPLSQMPNPGVLSLLQHAKLMETTPGDGVMRITNAGFQFLLQDVNAQIWTLLLQYLSMSEGLNMNTVDVLNFIFMLGSLELGRDYSLAALSDTQLTMLEDLRDFGLVYQRKRSSRRFYPTRLATTLTSDASSLRTPSKAMEVATSDKKDSDKNNRGTVTPSSTTTSTTSKFIILETNYRLYAYTDSPLQIAVLNLFVSLKTRFANMVTGQITRDSVRFALSNGITATQILTYLTVHAHPQMYKGDKGVLPPTVVDQIKLWQLEMDRVNAMPGYLYTDFRHNDEYAMVVGYAREL</sequence>
<evidence type="ECO:0000256" key="5">
    <source>
        <dbReference type="ARBA" id="ARBA00023015"/>
    </source>
</evidence>
<dbReference type="STRING" id="857566.A0A1E3PCN8"/>
<dbReference type="GO" id="GO:0003690">
    <property type="term" value="F:double-stranded DNA binding"/>
    <property type="evidence" value="ECO:0007669"/>
    <property type="project" value="TreeGrafter"/>
</dbReference>
<evidence type="ECO:0000256" key="6">
    <source>
        <dbReference type="ARBA" id="ARBA00023163"/>
    </source>
</evidence>
<dbReference type="GO" id="GO:0005675">
    <property type="term" value="C:transcription factor TFIIH holo complex"/>
    <property type="evidence" value="ECO:0007669"/>
    <property type="project" value="TreeGrafter"/>
</dbReference>
<accession>A0A1E3PCN8</accession>
<dbReference type="OrthoDB" id="364513at2759"/>
<proteinExistence type="inferred from homology"/>
<evidence type="ECO:0000256" key="2">
    <source>
        <dbReference type="ARBA" id="ARBA00004123"/>
    </source>
</evidence>
<gene>
    <name evidence="12" type="ORF">NADFUDRAFT_84617</name>
</gene>
<feature type="domain" description="Transcription factor Tfb2 C-terminal" evidence="11">
    <location>
        <begin position="339"/>
        <end position="378"/>
    </location>
</feature>
<feature type="region of interest" description="Disordered" evidence="10">
    <location>
        <begin position="20"/>
        <end position="54"/>
    </location>
</feature>
<organism evidence="12 13">
    <name type="scientific">Nadsonia fulvescens var. elongata DSM 6958</name>
    <dbReference type="NCBI Taxonomy" id="857566"/>
    <lineage>
        <taxon>Eukaryota</taxon>
        <taxon>Fungi</taxon>
        <taxon>Dikarya</taxon>
        <taxon>Ascomycota</taxon>
        <taxon>Saccharomycotina</taxon>
        <taxon>Dipodascomycetes</taxon>
        <taxon>Dipodascales</taxon>
        <taxon>Dipodascales incertae sedis</taxon>
        <taxon>Nadsonia</taxon>
    </lineage>
</organism>
<feature type="compositionally biased region" description="Low complexity" evidence="10">
    <location>
        <begin position="31"/>
        <end position="40"/>
    </location>
</feature>
<keyword evidence="5 9" id="KW-0805">Transcription regulation</keyword>
<evidence type="ECO:0000256" key="7">
    <source>
        <dbReference type="ARBA" id="ARBA00023204"/>
    </source>
</evidence>
<evidence type="ECO:0000313" key="13">
    <source>
        <dbReference type="Proteomes" id="UP000095009"/>
    </source>
</evidence>
<dbReference type="Pfam" id="PF18307">
    <property type="entry name" value="Tfb2_C"/>
    <property type="match status" value="1"/>
</dbReference>
<dbReference type="InterPro" id="IPR004598">
    <property type="entry name" value="TFIIH_p52/Tfb2"/>
</dbReference>
<name>A0A1E3PCN8_9ASCO</name>
<keyword evidence="8 9" id="KW-0539">Nucleus</keyword>
<keyword evidence="4 9" id="KW-0227">DNA damage</keyword>
<feature type="compositionally biased region" description="Basic and acidic residues" evidence="10">
    <location>
        <begin position="228"/>
        <end position="238"/>
    </location>
</feature>
<comment type="function">
    <text evidence="1">Component of the general transcription and DNA repair factor IIH (TFIIH) core complex, which is involved in general and transcription-coupled nucleotide excision repair (NER) of damaged DNA and, when complexed to TFIIK, in RNA transcription by RNA polymerase II. In NER, TFIIH acts by opening DNA around the lesion to allow the excision of the damaged oligonucleotide and its replacement by a new DNA fragment. In transcription, TFIIH has an essential role in transcription initiation. When the pre-initiation complex (PIC) has been established, TFIIH is required for promoter opening and promoter escape. Phosphorylation of the C-terminal tail (CTD) of the largest subunit of RNA polymerase II by the kinase module TFIIK controls the initiation of transcription.</text>
</comment>
<dbReference type="GO" id="GO:0006289">
    <property type="term" value="P:nucleotide-excision repair"/>
    <property type="evidence" value="ECO:0007669"/>
    <property type="project" value="InterPro"/>
</dbReference>
<feature type="region of interest" description="Disordered" evidence="10">
    <location>
        <begin position="213"/>
        <end position="248"/>
    </location>
</feature>
<dbReference type="Gene3D" id="3.30.70.2610">
    <property type="match status" value="1"/>
</dbReference>
<dbReference type="PANTHER" id="PTHR13152:SF0">
    <property type="entry name" value="GENERAL TRANSCRIPTION FACTOR IIH SUBUNIT 4"/>
    <property type="match status" value="1"/>
</dbReference>
<evidence type="ECO:0000259" key="11">
    <source>
        <dbReference type="Pfam" id="PF18307"/>
    </source>
</evidence>
<dbReference type="Pfam" id="PF03849">
    <property type="entry name" value="Tfb2"/>
    <property type="match status" value="1"/>
</dbReference>
<dbReference type="GO" id="GO:0016251">
    <property type="term" value="F:RNA polymerase II general transcription initiation factor activity"/>
    <property type="evidence" value="ECO:0007669"/>
    <property type="project" value="EnsemblFungi"/>
</dbReference>
<dbReference type="EMBL" id="KV454416">
    <property type="protein sequence ID" value="ODQ63148.1"/>
    <property type="molecule type" value="Genomic_DNA"/>
</dbReference>
<feature type="non-terminal residue" evidence="12">
    <location>
        <position position="378"/>
    </location>
</feature>
<dbReference type="GO" id="GO:0001671">
    <property type="term" value="F:ATPase activator activity"/>
    <property type="evidence" value="ECO:0007669"/>
    <property type="project" value="InterPro"/>
</dbReference>
<evidence type="ECO:0000256" key="4">
    <source>
        <dbReference type="ARBA" id="ARBA00022763"/>
    </source>
</evidence>
<dbReference type="InterPro" id="IPR040662">
    <property type="entry name" value="Tfb2_C"/>
</dbReference>
<evidence type="ECO:0000313" key="12">
    <source>
        <dbReference type="EMBL" id="ODQ63148.1"/>
    </source>
</evidence>
<evidence type="ECO:0000256" key="3">
    <source>
        <dbReference type="ARBA" id="ARBA00007132"/>
    </source>
</evidence>
<dbReference type="GO" id="GO:0006367">
    <property type="term" value="P:transcription initiation at RNA polymerase II promoter"/>
    <property type="evidence" value="ECO:0007669"/>
    <property type="project" value="EnsemblFungi"/>
</dbReference>
<comment type="similarity">
    <text evidence="3 9">Belongs to the TFB2 family.</text>
</comment>
<dbReference type="GO" id="GO:0000439">
    <property type="term" value="C:transcription factor TFIIH core complex"/>
    <property type="evidence" value="ECO:0007669"/>
    <property type="project" value="InterPro"/>
</dbReference>
<keyword evidence="13" id="KW-1185">Reference proteome</keyword>
<dbReference type="AlphaFoldDB" id="A0A1E3PCN8"/>
<comment type="function">
    <text evidence="9">Component of the general transcription and DNA repair factor IIH (TFIIH) core complex which is involved in general and transcription-coupled nucleotide excision repair (NER) of damaged DNA.</text>
</comment>
<reference evidence="12 13" key="1">
    <citation type="journal article" date="2016" name="Proc. Natl. Acad. Sci. U.S.A.">
        <title>Comparative genomics of biotechnologically important yeasts.</title>
        <authorList>
            <person name="Riley R."/>
            <person name="Haridas S."/>
            <person name="Wolfe K.H."/>
            <person name="Lopes M.R."/>
            <person name="Hittinger C.T."/>
            <person name="Goeker M."/>
            <person name="Salamov A.A."/>
            <person name="Wisecaver J.H."/>
            <person name="Long T.M."/>
            <person name="Calvey C.H."/>
            <person name="Aerts A.L."/>
            <person name="Barry K.W."/>
            <person name="Choi C."/>
            <person name="Clum A."/>
            <person name="Coughlan A.Y."/>
            <person name="Deshpande S."/>
            <person name="Douglass A.P."/>
            <person name="Hanson S.J."/>
            <person name="Klenk H.-P."/>
            <person name="LaButti K.M."/>
            <person name="Lapidus A."/>
            <person name="Lindquist E.A."/>
            <person name="Lipzen A.M."/>
            <person name="Meier-Kolthoff J.P."/>
            <person name="Ohm R.A."/>
            <person name="Otillar R.P."/>
            <person name="Pangilinan J.L."/>
            <person name="Peng Y."/>
            <person name="Rokas A."/>
            <person name="Rosa C.A."/>
            <person name="Scheuner C."/>
            <person name="Sibirny A.A."/>
            <person name="Slot J.C."/>
            <person name="Stielow J.B."/>
            <person name="Sun H."/>
            <person name="Kurtzman C.P."/>
            <person name="Blackwell M."/>
            <person name="Grigoriev I.V."/>
            <person name="Jeffries T.W."/>
        </authorList>
    </citation>
    <scope>NUCLEOTIDE SEQUENCE [LARGE SCALE GENOMIC DNA]</scope>
    <source>
        <strain evidence="12 13">DSM 6958</strain>
    </source>
</reference>
<keyword evidence="6 9" id="KW-0804">Transcription</keyword>
<dbReference type="Proteomes" id="UP000095009">
    <property type="component" value="Unassembled WGS sequence"/>
</dbReference>
<keyword evidence="7 9" id="KW-0234">DNA repair</keyword>
<dbReference type="PANTHER" id="PTHR13152">
    <property type="entry name" value="TFIIH, POLYPEPTIDE 4"/>
    <property type="match status" value="1"/>
</dbReference>
<comment type="subcellular location">
    <subcellularLocation>
        <location evidence="2 9">Nucleus</location>
    </subcellularLocation>
</comment>